<keyword evidence="11" id="KW-1185">Reference proteome</keyword>
<accession>A0A6F8V8Z8</accession>
<feature type="transmembrane region" description="Helical" evidence="8">
    <location>
        <begin position="573"/>
        <end position="594"/>
    </location>
</feature>
<evidence type="ECO:0000256" key="4">
    <source>
        <dbReference type="ARBA" id="ARBA00022475"/>
    </source>
</evidence>
<keyword evidence="4" id="KW-1003">Cell membrane</keyword>
<evidence type="ECO:0000256" key="3">
    <source>
        <dbReference type="ARBA" id="ARBA00022448"/>
    </source>
</evidence>
<dbReference type="PANTHER" id="PTHR30252">
    <property type="entry name" value="INNER MEMBRANE PEPTIDE TRANSPORTER"/>
    <property type="match status" value="1"/>
</dbReference>
<reference evidence="11" key="1">
    <citation type="submission" date="2020-03" db="EMBL/GenBank/DDBJ databases">
        <title>Complete genome sequence of sulfur-oxidizing bacterium skT11.</title>
        <authorList>
            <person name="Kanda M."/>
            <person name="Kojima H."/>
            <person name="Fukui M."/>
        </authorList>
    </citation>
    <scope>NUCLEOTIDE SEQUENCE [LARGE SCALE GENOMIC DNA]</scope>
    <source>
        <strain evidence="11">skT11</strain>
    </source>
</reference>
<sequence>MLKNPMQSLWWLAVAVLGASALGGIALSRGESINAIWLITAAACVFALAYRFYAAWIAARVLVLDETRATPAERFNDGRDFIPTNKWIVFGHHFAAIAGPGPLIGPTLAAQFGYLPGTLWILIGAVLGGCVQDMTIMFFSTRRNGRSLGQMARDELGPIGGIAALIGTLMIMVILIAVLGLVVVNAMKHSPWATSTIAATIPIAVLVGLYMRDIRPGRVLEGSLLGLALLLLAVAGGGWIDHNPSLRPLFDHEGLTLAWAVIAYGFAAAILPVWLLLAPRDYLSTFMKLGTILLLAIAIVVMQPEIKMPAVTQFIDGSGPIFGGRVFPFVFITIACGAVSGFHSLIASGTTPKLLANEKDIRMIGYGGMLLESFVAIMAMVAASVLDPGVFFAINSPAGVVGKEAADAVAKITSWGFPVTVEQMETLAREMGEKTLFARTGGAPSLAVGMASIFGSAFGQNLLAMWYHFAIMFEAVFILTTLDAGTRVGRFMLQDFLGNFSPRLGQTSWYPSVILTSAIIVAAWGYFLYIGVIDPNGGVNILWPLFGISNQMLAAIALSVATGILVKSGKLKYTWISAAPLAWLATVTTTAAWVKVTSPDVRIGFFAAANDLADKLAAGKLPPEKAAVAPQLIFNQQLDAWLTLFFVVLLWVIIFDMLRVCAGHLRGKAVPPLTESPHEPSRLVENWVRD</sequence>
<dbReference type="Proteomes" id="UP000502260">
    <property type="component" value="Chromosome"/>
</dbReference>
<evidence type="ECO:0000256" key="8">
    <source>
        <dbReference type="SAM" id="Phobius"/>
    </source>
</evidence>
<dbReference type="PANTHER" id="PTHR30252:SF3">
    <property type="entry name" value="PYRUVATE_PROTON SYMPORTER BTST"/>
    <property type="match status" value="1"/>
</dbReference>
<evidence type="ECO:0000256" key="2">
    <source>
        <dbReference type="ARBA" id="ARBA00007755"/>
    </source>
</evidence>
<comment type="subcellular location">
    <subcellularLocation>
        <location evidence="1">Cell membrane</location>
        <topology evidence="1">Multi-pass membrane protein</topology>
    </subcellularLocation>
</comment>
<feature type="transmembrane region" description="Helical" evidence="8">
    <location>
        <begin position="465"/>
        <end position="486"/>
    </location>
</feature>
<keyword evidence="5 8" id="KW-0812">Transmembrane</keyword>
<keyword evidence="6 8" id="KW-1133">Transmembrane helix</keyword>
<dbReference type="Pfam" id="PF02554">
    <property type="entry name" value="CstA"/>
    <property type="match status" value="1"/>
</dbReference>
<feature type="transmembrane region" description="Helical" evidence="8">
    <location>
        <begin position="326"/>
        <end position="346"/>
    </location>
</feature>
<feature type="domain" description="CstA N-terminal" evidence="9">
    <location>
        <begin position="34"/>
        <end position="591"/>
    </location>
</feature>
<feature type="transmembrane region" description="Helical" evidence="8">
    <location>
        <begin position="33"/>
        <end position="53"/>
    </location>
</feature>
<feature type="transmembrane region" description="Helical" evidence="8">
    <location>
        <begin position="256"/>
        <end position="277"/>
    </location>
</feature>
<evidence type="ECO:0000259" key="9">
    <source>
        <dbReference type="Pfam" id="PF02554"/>
    </source>
</evidence>
<dbReference type="GO" id="GO:0009267">
    <property type="term" value="P:cellular response to starvation"/>
    <property type="evidence" value="ECO:0007669"/>
    <property type="project" value="InterPro"/>
</dbReference>
<feature type="transmembrane region" description="Helical" evidence="8">
    <location>
        <begin position="366"/>
        <end position="386"/>
    </location>
</feature>
<comment type="similarity">
    <text evidence="2">Belongs to the peptide transporter carbon starvation (CstA) (TC 2.A.114) family.</text>
</comment>
<dbReference type="InterPro" id="IPR003706">
    <property type="entry name" value="CstA_N"/>
</dbReference>
<protein>
    <submittedName>
        <fullName evidence="10">Carbon starvation protein A</fullName>
    </submittedName>
</protein>
<dbReference type="KEGG" id="slac:SKTS_04830"/>
<evidence type="ECO:0000256" key="6">
    <source>
        <dbReference type="ARBA" id="ARBA00022989"/>
    </source>
</evidence>
<dbReference type="EMBL" id="AP022853">
    <property type="protein sequence ID" value="BCB25597.1"/>
    <property type="molecule type" value="Genomic_DNA"/>
</dbReference>
<dbReference type="GO" id="GO:0005886">
    <property type="term" value="C:plasma membrane"/>
    <property type="evidence" value="ECO:0007669"/>
    <property type="project" value="UniProtKB-SubCell"/>
</dbReference>
<feature type="transmembrane region" description="Helical" evidence="8">
    <location>
        <begin position="289"/>
        <end position="306"/>
    </location>
</feature>
<feature type="transmembrane region" description="Helical" evidence="8">
    <location>
        <begin position="87"/>
        <end position="105"/>
    </location>
</feature>
<organism evidence="10 11">
    <name type="scientific">Sulfurimicrobium lacus</name>
    <dbReference type="NCBI Taxonomy" id="2715678"/>
    <lineage>
        <taxon>Bacteria</taxon>
        <taxon>Pseudomonadati</taxon>
        <taxon>Pseudomonadota</taxon>
        <taxon>Betaproteobacteria</taxon>
        <taxon>Nitrosomonadales</taxon>
        <taxon>Sulfuricellaceae</taxon>
        <taxon>Sulfurimicrobium</taxon>
    </lineage>
</organism>
<proteinExistence type="inferred from homology"/>
<dbReference type="RefSeq" id="WP_173059834.1">
    <property type="nucleotide sequence ID" value="NZ_AP022853.1"/>
</dbReference>
<name>A0A6F8V8Z8_9PROT</name>
<dbReference type="AlphaFoldDB" id="A0A6F8V8Z8"/>
<feature type="transmembrane region" description="Helical" evidence="8">
    <location>
        <begin position="223"/>
        <end position="240"/>
    </location>
</feature>
<evidence type="ECO:0000256" key="5">
    <source>
        <dbReference type="ARBA" id="ARBA00022692"/>
    </source>
</evidence>
<feature type="transmembrane region" description="Helical" evidence="8">
    <location>
        <begin position="507"/>
        <end position="529"/>
    </location>
</feature>
<keyword evidence="3" id="KW-0813">Transport</keyword>
<evidence type="ECO:0000313" key="10">
    <source>
        <dbReference type="EMBL" id="BCB25597.1"/>
    </source>
</evidence>
<keyword evidence="7 8" id="KW-0472">Membrane</keyword>
<evidence type="ECO:0000313" key="11">
    <source>
        <dbReference type="Proteomes" id="UP000502260"/>
    </source>
</evidence>
<evidence type="ECO:0000256" key="7">
    <source>
        <dbReference type="ARBA" id="ARBA00023136"/>
    </source>
</evidence>
<feature type="transmembrane region" description="Helical" evidence="8">
    <location>
        <begin position="640"/>
        <end position="658"/>
    </location>
</feature>
<feature type="transmembrane region" description="Helical" evidence="8">
    <location>
        <begin position="541"/>
        <end position="566"/>
    </location>
</feature>
<feature type="transmembrane region" description="Helical" evidence="8">
    <location>
        <begin position="159"/>
        <end position="186"/>
    </location>
</feature>
<dbReference type="InterPro" id="IPR051605">
    <property type="entry name" value="CstA"/>
</dbReference>
<gene>
    <name evidence="10" type="ORF">SKTS_04830</name>
</gene>
<evidence type="ECO:0000256" key="1">
    <source>
        <dbReference type="ARBA" id="ARBA00004651"/>
    </source>
</evidence>
<feature type="transmembrane region" description="Helical" evidence="8">
    <location>
        <begin position="117"/>
        <end position="139"/>
    </location>
</feature>
<feature type="transmembrane region" description="Helical" evidence="8">
    <location>
        <begin position="192"/>
        <end position="211"/>
    </location>
</feature>